<comment type="caution">
    <text evidence="16">The sequence shown here is derived from an EMBL/GenBank/DDBJ whole genome shotgun (WGS) entry which is preliminary data.</text>
</comment>
<dbReference type="InterPro" id="IPR037118">
    <property type="entry name" value="Val-tRNA_synth_C_sf"/>
</dbReference>
<keyword evidence="4 12" id="KW-0436">Ligase</keyword>
<dbReference type="InterPro" id="IPR014729">
    <property type="entry name" value="Rossmann-like_a/b/a_fold"/>
</dbReference>
<evidence type="ECO:0000256" key="10">
    <source>
        <dbReference type="ARBA" id="ARBA00047552"/>
    </source>
</evidence>
<dbReference type="InterPro" id="IPR033705">
    <property type="entry name" value="Anticodon_Ia_Val"/>
</dbReference>
<comment type="function">
    <text evidence="12">Catalyzes the attachment of valine to tRNA(Val). As ValRS can inadvertently accommodate and process structurally similar amino acids such as threonine, to avoid such errors, it has a 'posttransfer' editing activity that hydrolyzes mischarged Thr-tRNA(Val) in a tRNA-dependent manner.</text>
</comment>
<dbReference type="GO" id="GO:0002161">
    <property type="term" value="F:aminoacyl-tRNA deacylase activity"/>
    <property type="evidence" value="ECO:0007669"/>
    <property type="project" value="InterPro"/>
</dbReference>
<dbReference type="OrthoDB" id="9810365at2"/>
<evidence type="ECO:0000256" key="7">
    <source>
        <dbReference type="ARBA" id="ARBA00022917"/>
    </source>
</evidence>
<dbReference type="FunFam" id="1.10.287.380:FF:000001">
    <property type="entry name" value="Valine--tRNA ligase"/>
    <property type="match status" value="1"/>
</dbReference>
<comment type="catalytic activity">
    <reaction evidence="10 12">
        <text>tRNA(Val) + L-valine + ATP = L-valyl-tRNA(Val) + AMP + diphosphate</text>
        <dbReference type="Rhea" id="RHEA:10704"/>
        <dbReference type="Rhea" id="RHEA-COMP:9672"/>
        <dbReference type="Rhea" id="RHEA-COMP:9708"/>
        <dbReference type="ChEBI" id="CHEBI:30616"/>
        <dbReference type="ChEBI" id="CHEBI:33019"/>
        <dbReference type="ChEBI" id="CHEBI:57762"/>
        <dbReference type="ChEBI" id="CHEBI:78442"/>
        <dbReference type="ChEBI" id="CHEBI:78537"/>
        <dbReference type="ChEBI" id="CHEBI:456215"/>
        <dbReference type="EC" id="6.1.1.9"/>
    </reaction>
</comment>
<dbReference type="PROSITE" id="PS00178">
    <property type="entry name" value="AA_TRNA_LIGASE_I"/>
    <property type="match status" value="1"/>
</dbReference>
<dbReference type="PANTHER" id="PTHR11946">
    <property type="entry name" value="VALYL-TRNA SYNTHETASES"/>
    <property type="match status" value="1"/>
</dbReference>
<evidence type="ECO:0000256" key="1">
    <source>
        <dbReference type="ARBA" id="ARBA00004496"/>
    </source>
</evidence>
<dbReference type="PANTHER" id="PTHR11946:SF93">
    <property type="entry name" value="VALINE--TRNA LIGASE, CHLOROPLASTIC_MITOCHONDRIAL 2"/>
    <property type="match status" value="1"/>
</dbReference>
<dbReference type="NCBIfam" id="NF004349">
    <property type="entry name" value="PRK05729.1"/>
    <property type="match status" value="1"/>
</dbReference>
<feature type="binding site" evidence="12">
    <location>
        <position position="527"/>
    </location>
    <ligand>
        <name>ATP</name>
        <dbReference type="ChEBI" id="CHEBI:30616"/>
    </ligand>
</feature>
<evidence type="ECO:0000256" key="2">
    <source>
        <dbReference type="ARBA" id="ARBA00011245"/>
    </source>
</evidence>
<evidence type="ECO:0000259" key="15">
    <source>
        <dbReference type="Pfam" id="PF10458"/>
    </source>
</evidence>
<evidence type="ECO:0000256" key="3">
    <source>
        <dbReference type="ARBA" id="ARBA00022490"/>
    </source>
</evidence>
<evidence type="ECO:0000313" key="16">
    <source>
        <dbReference type="EMBL" id="OAG27457.1"/>
    </source>
</evidence>
<dbReference type="InterPro" id="IPR013155">
    <property type="entry name" value="M/V/L/I-tRNA-synth_anticd-bd"/>
</dbReference>
<keyword evidence="5 12" id="KW-0547">Nucleotide-binding</keyword>
<dbReference type="EMBL" id="LSFI01000029">
    <property type="protein sequence ID" value="OAG27457.1"/>
    <property type="molecule type" value="Genomic_DNA"/>
</dbReference>
<evidence type="ECO:0000259" key="14">
    <source>
        <dbReference type="Pfam" id="PF08264"/>
    </source>
</evidence>
<evidence type="ECO:0000256" key="12">
    <source>
        <dbReference type="HAMAP-Rule" id="MF_02004"/>
    </source>
</evidence>
<keyword evidence="7 12" id="KW-0648">Protein biosynthesis</keyword>
<dbReference type="STRING" id="1795632.TH606_06855"/>
<dbReference type="GO" id="GO:0005524">
    <property type="term" value="F:ATP binding"/>
    <property type="evidence" value="ECO:0007669"/>
    <property type="project" value="UniProtKB-UniRule"/>
</dbReference>
<protein>
    <recommendedName>
        <fullName evidence="12">Valine--tRNA ligase</fullName>
        <ecNumber evidence="12">6.1.1.9</ecNumber>
    </recommendedName>
    <alternativeName>
        <fullName evidence="12">Valyl-tRNA synthetase</fullName>
        <shortName evidence="12">ValRS</shortName>
    </alternativeName>
</protein>
<dbReference type="AlphaFoldDB" id="A0A177E679"/>
<dbReference type="CDD" id="cd07962">
    <property type="entry name" value="Anticodon_Ia_Val"/>
    <property type="match status" value="1"/>
</dbReference>
<dbReference type="NCBIfam" id="TIGR00422">
    <property type="entry name" value="valS"/>
    <property type="match status" value="1"/>
</dbReference>
<evidence type="ECO:0000256" key="9">
    <source>
        <dbReference type="ARBA" id="ARBA00023146"/>
    </source>
</evidence>
<dbReference type="Gene3D" id="3.90.740.10">
    <property type="entry name" value="Valyl/Leucyl/Isoleucyl-tRNA synthetase, editing domain"/>
    <property type="match status" value="1"/>
</dbReference>
<reference evidence="16 17" key="1">
    <citation type="submission" date="2016-02" db="EMBL/GenBank/DDBJ databases">
        <title>Draft genome sequence of Thermodesulfatator sp. S606.</title>
        <authorList>
            <person name="Lai Q."/>
            <person name="Cao J."/>
            <person name="Dupont S."/>
            <person name="Shao Z."/>
            <person name="Jebbar M."/>
            <person name="Alain K."/>
        </authorList>
    </citation>
    <scope>NUCLEOTIDE SEQUENCE [LARGE SCALE GENOMIC DNA]</scope>
    <source>
        <strain evidence="16 17">S606</strain>
    </source>
</reference>
<dbReference type="SUPFAM" id="SSF46589">
    <property type="entry name" value="tRNA-binding arm"/>
    <property type="match status" value="1"/>
</dbReference>
<dbReference type="SUPFAM" id="SSF47323">
    <property type="entry name" value="Anticodon-binding domain of a subclass of class I aminoacyl-tRNA synthetases"/>
    <property type="match status" value="1"/>
</dbReference>
<keyword evidence="17" id="KW-1185">Reference proteome</keyword>
<comment type="similarity">
    <text evidence="11 12">Belongs to the class-I aminoacyl-tRNA synthetase family. ValS type 1 subfamily.</text>
</comment>
<evidence type="ECO:0000256" key="8">
    <source>
        <dbReference type="ARBA" id="ARBA00023054"/>
    </source>
</evidence>
<comment type="subunit">
    <text evidence="2 12">Monomer.</text>
</comment>
<feature type="short sequence motif" description="'HIGH' region" evidence="12">
    <location>
        <begin position="45"/>
        <end position="55"/>
    </location>
</feature>
<dbReference type="FunFam" id="3.40.50.620:FF:000078">
    <property type="entry name" value="Valine--tRNA ligase, mitochondrial"/>
    <property type="match status" value="1"/>
</dbReference>
<dbReference type="FunFam" id="3.90.740.10:FF:000005">
    <property type="entry name" value="Valine--tRNA ligase, mitochondrial"/>
    <property type="match status" value="1"/>
</dbReference>
<dbReference type="Proteomes" id="UP000076964">
    <property type="component" value="Unassembled WGS sequence"/>
</dbReference>
<name>A0A177E679_9BACT</name>
<evidence type="ECO:0000256" key="5">
    <source>
        <dbReference type="ARBA" id="ARBA00022741"/>
    </source>
</evidence>
<dbReference type="RefSeq" id="WP_068542290.1">
    <property type="nucleotide sequence ID" value="NZ_LSFI01000029.1"/>
</dbReference>
<dbReference type="InterPro" id="IPR010978">
    <property type="entry name" value="tRNA-bd_arm"/>
</dbReference>
<keyword evidence="8 12" id="KW-0175">Coiled coil</keyword>
<dbReference type="PRINTS" id="PR00986">
    <property type="entry name" value="TRNASYNTHVAL"/>
</dbReference>
<feature type="coiled-coil region" evidence="12">
    <location>
        <begin position="809"/>
        <end position="878"/>
    </location>
</feature>
<dbReference type="FunFam" id="1.10.730.10:FF:000014">
    <property type="entry name" value="Valine--tRNA ligase"/>
    <property type="match status" value="1"/>
</dbReference>
<dbReference type="InterPro" id="IPR002303">
    <property type="entry name" value="Valyl-tRNA_ligase"/>
</dbReference>
<evidence type="ECO:0000256" key="4">
    <source>
        <dbReference type="ARBA" id="ARBA00022598"/>
    </source>
</evidence>
<dbReference type="InterPro" id="IPR002300">
    <property type="entry name" value="aa-tRNA-synth_Ia"/>
</dbReference>
<dbReference type="Gene3D" id="1.10.730.10">
    <property type="entry name" value="Isoleucyl-tRNA Synthetase, Domain 1"/>
    <property type="match status" value="1"/>
</dbReference>
<dbReference type="Gene3D" id="1.10.287.380">
    <property type="entry name" value="Valyl-tRNA synthetase, C-terminal domain"/>
    <property type="match status" value="1"/>
</dbReference>
<sequence length="879" mass="101878">MKELPKAYDFRGVEEKWYRYWEEKGFLKPKLDPKRPRFSVVIPPPNVTGKLHVGHALNTTLQDVIVRYKRMDGYDTLWVPGTDHAGIATQNVVEKALAKEGLSRHNLGREKFLERVWQWKEEYGGAIIEQLKRLGCSCDWSRLRFTMDEGLSRAVREVFVRLWEEGLIYRGDYIINWCPRCHTALADIEVEREPTPGHLWHIRYPLADGSGYIVVATTRPETMLGDTAVAVNPEDERYRHLIGKKIKLPLIGREIPVIADKEVDPEFGTGAVKVTPAHDFADFEIARRHGLPFVKVMDEDARMTKEAGPYAGLDRFEARQKVVEDLKAQGLLEKIEDYEVVLGKCYRCDDIVEPLLSKQWFVKMKPLATPAIAAIERGFTRLIPENWKNLYFDWMYNIRDWCISRQIWWGHRIPAWTCKDCGEITVSRNTPEACAHCGSQNIKQEEDVLDTWFSSALWPFSTLGWPEDTPELRLYYPTSLLVTSFDILFFWVARMLMMGLHFMGAVPFRDVYVHALVRDEKGQKMSKSRGNVIDPLIMIEKYGTDAFRFTLVALAAQGRDIKLAESRIEGYRHFVNKIWNAARFVLMNLDGFEKIDLTQAELPRESLWILSRLSKTVAQVRRALDEYEFDQAALTAYHFFWHEFCDWYVEMSKRFLNEGGEARKLAQNVLLEVLETSLRLLHPFMPFVTEEIWQALPHEGESIMVAPYPKPVKEFEDESVEAELERIKEAIVAIRAIRADYNIHPTADIKAIFRAEKEESLRLFEEFSPVIKQLARLSELVLQKGGERPHGAAQAVLSEAEIFVPLEGLVDIEAELKKLAKEEAKVLKELSRVKSRLENEGFLKKAPKEVIEKERVRRKELEEKLEKIHENMKRLKELT</sequence>
<dbReference type="InterPro" id="IPR001412">
    <property type="entry name" value="aa-tRNA-synth_I_CS"/>
</dbReference>
<dbReference type="CDD" id="cd00817">
    <property type="entry name" value="ValRS_core"/>
    <property type="match status" value="1"/>
</dbReference>
<dbReference type="Gene3D" id="3.40.50.620">
    <property type="entry name" value="HUPs"/>
    <property type="match status" value="2"/>
</dbReference>
<dbReference type="GO" id="GO:0005829">
    <property type="term" value="C:cytosol"/>
    <property type="evidence" value="ECO:0007669"/>
    <property type="project" value="TreeGrafter"/>
</dbReference>
<comment type="domain">
    <text evidence="12">ValRS has two distinct active sites: one for aminoacylation and one for editing. The misactivated threonine is translocated from the active site to the editing site.</text>
</comment>
<dbReference type="GO" id="GO:0006438">
    <property type="term" value="P:valyl-tRNA aminoacylation"/>
    <property type="evidence" value="ECO:0007669"/>
    <property type="project" value="UniProtKB-UniRule"/>
</dbReference>
<organism evidence="16 17">
    <name type="scientific">Thermodesulfatator autotrophicus</name>
    <dbReference type="NCBI Taxonomy" id="1795632"/>
    <lineage>
        <taxon>Bacteria</taxon>
        <taxon>Pseudomonadati</taxon>
        <taxon>Thermodesulfobacteriota</taxon>
        <taxon>Thermodesulfobacteria</taxon>
        <taxon>Thermodesulfobacteriales</taxon>
        <taxon>Thermodesulfatatoraceae</taxon>
        <taxon>Thermodesulfatator</taxon>
    </lineage>
</organism>
<evidence type="ECO:0000259" key="13">
    <source>
        <dbReference type="Pfam" id="PF00133"/>
    </source>
</evidence>
<feature type="domain" description="Valyl-tRNA synthetase tRNA-binding arm" evidence="15">
    <location>
        <begin position="811"/>
        <end position="876"/>
    </location>
</feature>
<dbReference type="EC" id="6.1.1.9" evidence="12"/>
<dbReference type="SUPFAM" id="SSF52374">
    <property type="entry name" value="Nucleotidylyl transferase"/>
    <property type="match status" value="1"/>
</dbReference>
<accession>A0A177E679</accession>
<dbReference type="SUPFAM" id="SSF50677">
    <property type="entry name" value="ValRS/IleRS/LeuRS editing domain"/>
    <property type="match status" value="1"/>
</dbReference>
<dbReference type="Pfam" id="PF10458">
    <property type="entry name" value="Val_tRNA-synt_C"/>
    <property type="match status" value="1"/>
</dbReference>
<feature type="short sequence motif" description="'KMSKS' region" evidence="12">
    <location>
        <begin position="524"/>
        <end position="528"/>
    </location>
</feature>
<gene>
    <name evidence="12" type="primary">valS</name>
    <name evidence="16" type="ORF">TH606_06855</name>
</gene>
<dbReference type="GO" id="GO:0004832">
    <property type="term" value="F:valine-tRNA ligase activity"/>
    <property type="evidence" value="ECO:0007669"/>
    <property type="project" value="UniProtKB-UniRule"/>
</dbReference>
<keyword evidence="6 12" id="KW-0067">ATP-binding</keyword>
<dbReference type="Pfam" id="PF08264">
    <property type="entry name" value="Anticodon_1"/>
    <property type="match status" value="1"/>
</dbReference>
<proteinExistence type="inferred from homology"/>
<comment type="subcellular location">
    <subcellularLocation>
        <location evidence="1 12">Cytoplasm</location>
    </subcellularLocation>
</comment>
<keyword evidence="3 12" id="KW-0963">Cytoplasm</keyword>
<evidence type="ECO:0000256" key="6">
    <source>
        <dbReference type="ARBA" id="ARBA00022840"/>
    </source>
</evidence>
<comment type="domain">
    <text evidence="12">The C-terminal coiled-coil domain is crucial for aminoacylation activity.</text>
</comment>
<dbReference type="InterPro" id="IPR009008">
    <property type="entry name" value="Val/Leu/Ile-tRNA-synth_edit"/>
</dbReference>
<dbReference type="HAMAP" id="MF_02004">
    <property type="entry name" value="Val_tRNA_synth_type1"/>
    <property type="match status" value="1"/>
</dbReference>
<dbReference type="FunFam" id="3.40.50.620:FF:000032">
    <property type="entry name" value="Valine--tRNA ligase"/>
    <property type="match status" value="1"/>
</dbReference>
<keyword evidence="9 12" id="KW-0030">Aminoacyl-tRNA synthetase</keyword>
<dbReference type="Pfam" id="PF00133">
    <property type="entry name" value="tRNA-synt_1"/>
    <property type="match status" value="1"/>
</dbReference>
<feature type="domain" description="Methionyl/Valyl/Leucyl/Isoleucyl-tRNA synthetase anticodon-binding" evidence="14">
    <location>
        <begin position="608"/>
        <end position="751"/>
    </location>
</feature>
<dbReference type="InterPro" id="IPR019499">
    <property type="entry name" value="Val-tRNA_synth_tRNA-bd"/>
</dbReference>
<dbReference type="InterPro" id="IPR009080">
    <property type="entry name" value="tRNAsynth_Ia_anticodon-bd"/>
</dbReference>
<evidence type="ECO:0000256" key="11">
    <source>
        <dbReference type="ARBA" id="ARBA00060830"/>
    </source>
</evidence>
<feature type="domain" description="Aminoacyl-tRNA synthetase class Ia" evidence="13">
    <location>
        <begin position="16"/>
        <end position="563"/>
    </location>
</feature>
<evidence type="ECO:0000313" key="17">
    <source>
        <dbReference type="Proteomes" id="UP000076964"/>
    </source>
</evidence>